<protein>
    <submittedName>
        <fullName evidence="9">ABC transporter ATP-binding protein</fullName>
    </submittedName>
</protein>
<dbReference type="CDD" id="cd03255">
    <property type="entry name" value="ABC_MJ0796_LolCDE_FtsE"/>
    <property type="match status" value="1"/>
</dbReference>
<evidence type="ECO:0000256" key="1">
    <source>
        <dbReference type="ARBA" id="ARBA00005417"/>
    </source>
</evidence>
<evidence type="ECO:0000313" key="10">
    <source>
        <dbReference type="Proteomes" id="UP000534783"/>
    </source>
</evidence>
<dbReference type="PANTHER" id="PTHR24220:SF689">
    <property type="entry name" value="LIPOPROTEIN-RELEASING SYSTEM ATP-BINDING PROTEIN LOLD"/>
    <property type="match status" value="1"/>
</dbReference>
<evidence type="ECO:0000256" key="4">
    <source>
        <dbReference type="ARBA" id="ARBA00022741"/>
    </source>
</evidence>
<dbReference type="InterPro" id="IPR017911">
    <property type="entry name" value="MacB-like_ATP-bd"/>
</dbReference>
<feature type="domain" description="ABC transporter" evidence="8">
    <location>
        <begin position="2"/>
        <end position="222"/>
    </location>
</feature>
<dbReference type="InterPro" id="IPR017871">
    <property type="entry name" value="ABC_transporter-like_CS"/>
</dbReference>
<dbReference type="InterPro" id="IPR003439">
    <property type="entry name" value="ABC_transporter-like_ATP-bd"/>
</dbReference>
<evidence type="ECO:0000256" key="3">
    <source>
        <dbReference type="ARBA" id="ARBA00022475"/>
    </source>
</evidence>
<dbReference type="GO" id="GO:0005524">
    <property type="term" value="F:ATP binding"/>
    <property type="evidence" value="ECO:0007669"/>
    <property type="project" value="UniProtKB-KW"/>
</dbReference>
<keyword evidence="6" id="KW-1278">Translocase</keyword>
<dbReference type="RefSeq" id="WP_168060366.1">
    <property type="nucleotide sequence ID" value="NZ_VTOW01000002.1"/>
</dbReference>
<evidence type="ECO:0000256" key="2">
    <source>
        <dbReference type="ARBA" id="ARBA00022448"/>
    </source>
</evidence>
<sequence>MIEVIDLYKSFPIAGKELVILKGVTIGIQKGELLAIVGASGVGKSTLLHLLGALDRPTSGKVFFEGIDLFSRSDRELAEFRNRKIGYVFQFHHLLPEFTALENVMMPGLIQRMERQKIETAAREMLEAVGLGHRLTHRPGQLSGGEQQRVAIARALVLQPQLILADEPTGNLDTHTSDEVFSLLKKLNRERGTTFVLVTHNEKLSLQADRLIKMVDGKIEGA</sequence>
<dbReference type="PANTHER" id="PTHR24220">
    <property type="entry name" value="IMPORT ATP-BINDING PROTEIN"/>
    <property type="match status" value="1"/>
</dbReference>
<evidence type="ECO:0000259" key="8">
    <source>
        <dbReference type="PROSITE" id="PS50893"/>
    </source>
</evidence>
<dbReference type="GO" id="GO:0089705">
    <property type="term" value="P:protein localization to outer membrane"/>
    <property type="evidence" value="ECO:0007669"/>
    <property type="project" value="TreeGrafter"/>
</dbReference>
<dbReference type="Pfam" id="PF00005">
    <property type="entry name" value="ABC_tran"/>
    <property type="match status" value="1"/>
</dbReference>
<dbReference type="EMBL" id="VTOW01000002">
    <property type="protein sequence ID" value="NKE71594.1"/>
    <property type="molecule type" value="Genomic_DNA"/>
</dbReference>
<gene>
    <name evidence="9" type="ORF">MNODULE_12670</name>
</gene>
<evidence type="ECO:0000256" key="5">
    <source>
        <dbReference type="ARBA" id="ARBA00022840"/>
    </source>
</evidence>
<dbReference type="InterPro" id="IPR015854">
    <property type="entry name" value="ABC_transpr_LolD-like"/>
</dbReference>
<dbReference type="PROSITE" id="PS00211">
    <property type="entry name" value="ABC_TRANSPORTER_1"/>
    <property type="match status" value="1"/>
</dbReference>
<keyword evidence="10" id="KW-1185">Reference proteome</keyword>
<dbReference type="FunFam" id="3.40.50.300:FF:000230">
    <property type="entry name" value="Lipoprotein-releasing system ATP-binding protein LolD"/>
    <property type="match status" value="1"/>
</dbReference>
<evidence type="ECO:0000256" key="7">
    <source>
        <dbReference type="ARBA" id="ARBA00023136"/>
    </source>
</evidence>
<keyword evidence="7" id="KW-0472">Membrane</keyword>
<dbReference type="Proteomes" id="UP000534783">
    <property type="component" value="Unassembled WGS sequence"/>
</dbReference>
<name>A0A7X6DQR4_9BACT</name>
<dbReference type="InterPro" id="IPR003593">
    <property type="entry name" value="AAA+_ATPase"/>
</dbReference>
<evidence type="ECO:0000256" key="6">
    <source>
        <dbReference type="ARBA" id="ARBA00022967"/>
    </source>
</evidence>
<dbReference type="AlphaFoldDB" id="A0A7X6DQR4"/>
<dbReference type="SUPFAM" id="SSF52540">
    <property type="entry name" value="P-loop containing nucleoside triphosphate hydrolases"/>
    <property type="match status" value="1"/>
</dbReference>
<keyword evidence="4" id="KW-0547">Nucleotide-binding</keyword>
<evidence type="ECO:0000313" key="9">
    <source>
        <dbReference type="EMBL" id="NKE71594.1"/>
    </source>
</evidence>
<dbReference type="Gene3D" id="3.40.50.300">
    <property type="entry name" value="P-loop containing nucleotide triphosphate hydrolases"/>
    <property type="match status" value="1"/>
</dbReference>
<dbReference type="GO" id="GO:0016887">
    <property type="term" value="F:ATP hydrolysis activity"/>
    <property type="evidence" value="ECO:0007669"/>
    <property type="project" value="InterPro"/>
</dbReference>
<dbReference type="PROSITE" id="PS50893">
    <property type="entry name" value="ABC_TRANSPORTER_2"/>
    <property type="match status" value="1"/>
</dbReference>
<accession>A0A7X6DQR4</accession>
<dbReference type="SMART" id="SM00382">
    <property type="entry name" value="AAA"/>
    <property type="match status" value="1"/>
</dbReference>
<organism evidence="9 10">
    <name type="scientific">Candidatus Manganitrophus noduliformans</name>
    <dbReference type="NCBI Taxonomy" id="2606439"/>
    <lineage>
        <taxon>Bacteria</taxon>
        <taxon>Pseudomonadati</taxon>
        <taxon>Nitrospirota</taxon>
        <taxon>Nitrospiria</taxon>
        <taxon>Candidatus Troglogloeales</taxon>
        <taxon>Candidatus Manganitrophaceae</taxon>
        <taxon>Candidatus Manganitrophus</taxon>
    </lineage>
</organism>
<keyword evidence="5 9" id="KW-0067">ATP-binding</keyword>
<proteinExistence type="inferred from homology"/>
<keyword evidence="3" id="KW-1003">Cell membrane</keyword>
<dbReference type="GO" id="GO:0022857">
    <property type="term" value="F:transmembrane transporter activity"/>
    <property type="evidence" value="ECO:0007669"/>
    <property type="project" value="TreeGrafter"/>
</dbReference>
<dbReference type="GO" id="GO:0044874">
    <property type="term" value="P:lipoprotein localization to outer membrane"/>
    <property type="evidence" value="ECO:0007669"/>
    <property type="project" value="TreeGrafter"/>
</dbReference>
<reference evidence="9 10" key="1">
    <citation type="journal article" date="2020" name="Nature">
        <title>Bacterial chemolithoautotrophy via manganese oxidation.</title>
        <authorList>
            <person name="Yu H."/>
            <person name="Leadbetter J.R."/>
        </authorList>
    </citation>
    <scope>NUCLEOTIDE SEQUENCE [LARGE SCALE GENOMIC DNA]</scope>
    <source>
        <strain evidence="9 10">Mn-1</strain>
    </source>
</reference>
<dbReference type="GO" id="GO:0005886">
    <property type="term" value="C:plasma membrane"/>
    <property type="evidence" value="ECO:0007669"/>
    <property type="project" value="TreeGrafter"/>
</dbReference>
<comment type="caution">
    <text evidence="9">The sequence shown here is derived from an EMBL/GenBank/DDBJ whole genome shotgun (WGS) entry which is preliminary data.</text>
</comment>
<comment type="similarity">
    <text evidence="1">Belongs to the ABC transporter superfamily.</text>
</comment>
<keyword evidence="2" id="KW-0813">Transport</keyword>
<dbReference type="InterPro" id="IPR027417">
    <property type="entry name" value="P-loop_NTPase"/>
</dbReference>